<dbReference type="KEGG" id="loa:LOAG_05775"/>
<sequence>MVDKVSLHRDRIGRNPTRSCVFCNKNQMWKLSNLETTNRAFGWNQHVSEMHEIEPYCKQLWDENDTDLAGGLNLQATTEEEVSLYSATNYRKSTIQQKRKWHKDTRERNHLLSTPHGFLANNIRLVEINEGDTSFVMKCDQLDGLKVKTRLLIAYMGKFIEWRKTQELKSEFSLFQIRVDQY</sequence>
<dbReference type="EMBL" id="JH712093">
    <property type="protein sequence ID" value="EFO22707.1"/>
    <property type="molecule type" value="Genomic_DNA"/>
</dbReference>
<name>A0A1S0TZ20_LOALO</name>
<dbReference type="GeneID" id="9943188"/>
<gene>
    <name evidence="1" type="ORF">LOAG_05775</name>
</gene>
<dbReference type="AlphaFoldDB" id="A0A1S0TZ20"/>
<proteinExistence type="predicted"/>
<organism evidence="1">
    <name type="scientific">Loa loa</name>
    <name type="common">Eye worm</name>
    <name type="synonym">Filaria loa</name>
    <dbReference type="NCBI Taxonomy" id="7209"/>
    <lineage>
        <taxon>Eukaryota</taxon>
        <taxon>Metazoa</taxon>
        <taxon>Ecdysozoa</taxon>
        <taxon>Nematoda</taxon>
        <taxon>Chromadorea</taxon>
        <taxon>Rhabditida</taxon>
        <taxon>Spirurina</taxon>
        <taxon>Spiruromorpha</taxon>
        <taxon>Filarioidea</taxon>
        <taxon>Onchocercidae</taxon>
        <taxon>Loa</taxon>
    </lineage>
</organism>
<reference evidence="1" key="1">
    <citation type="submission" date="2012-04" db="EMBL/GenBank/DDBJ databases">
        <title>The Genome Sequence of Loa loa.</title>
        <authorList>
            <consortium name="The Broad Institute Genome Sequencing Platform"/>
            <consortium name="Broad Institute Genome Sequencing Center for Infectious Disease"/>
            <person name="Nutman T.B."/>
            <person name="Fink D.L."/>
            <person name="Russ C."/>
            <person name="Young S."/>
            <person name="Zeng Q."/>
            <person name="Gargeya S."/>
            <person name="Alvarado L."/>
            <person name="Berlin A."/>
            <person name="Chapman S.B."/>
            <person name="Chen Z."/>
            <person name="Freedman E."/>
            <person name="Gellesch M."/>
            <person name="Goldberg J."/>
            <person name="Griggs A."/>
            <person name="Gujja S."/>
            <person name="Heilman E.R."/>
            <person name="Heiman D."/>
            <person name="Howarth C."/>
            <person name="Mehta T."/>
            <person name="Neiman D."/>
            <person name="Pearson M."/>
            <person name="Roberts A."/>
            <person name="Saif S."/>
            <person name="Shea T."/>
            <person name="Shenoy N."/>
            <person name="Sisk P."/>
            <person name="Stolte C."/>
            <person name="Sykes S."/>
            <person name="White J."/>
            <person name="Yandava C."/>
            <person name="Haas B."/>
            <person name="Henn M.R."/>
            <person name="Nusbaum C."/>
            <person name="Birren B."/>
        </authorList>
    </citation>
    <scope>NUCLEOTIDE SEQUENCE [LARGE SCALE GENOMIC DNA]</scope>
</reference>
<dbReference type="CTD" id="9943188"/>
<evidence type="ECO:0000313" key="1">
    <source>
        <dbReference type="EMBL" id="EFO22707.1"/>
    </source>
</evidence>
<dbReference type="InParanoid" id="A0A1S0TZ20"/>
<accession>A0A1S0TZ20</accession>
<dbReference type="RefSeq" id="XP_003141360.1">
    <property type="nucleotide sequence ID" value="XM_003141312.1"/>
</dbReference>
<protein>
    <submittedName>
        <fullName evidence="1">Uncharacterized protein</fullName>
    </submittedName>
</protein>